<organism evidence="1">
    <name type="scientific">Tolypothrix bouteillei VB521301</name>
    <dbReference type="NCBI Taxonomy" id="1479485"/>
    <lineage>
        <taxon>Bacteria</taxon>
        <taxon>Bacillati</taxon>
        <taxon>Cyanobacteriota</taxon>
        <taxon>Cyanophyceae</taxon>
        <taxon>Nostocales</taxon>
        <taxon>Tolypothrichaceae</taxon>
        <taxon>Tolypothrix</taxon>
    </lineage>
</organism>
<evidence type="ECO:0000313" key="1">
    <source>
        <dbReference type="EMBL" id="KIE06504.1"/>
    </source>
</evidence>
<gene>
    <name evidence="1" type="ORF">DA73_0234540</name>
</gene>
<sequence>MRRDRNPAPQEILGDFFIWKSLTHLTNPNPTSILFLFHKDDINLLTRAALPSVSTKILVSSVCQDYPTPLTF</sequence>
<comment type="caution">
    <text evidence="1">The sequence shown here is derived from an EMBL/GenBank/DDBJ whole genome shotgun (WGS) entry which is preliminary data.</text>
</comment>
<proteinExistence type="predicted"/>
<reference evidence="1" key="1">
    <citation type="journal article" date="2015" name="Genome Announc.">
        <title>Draft Genome Sequence of Tolypothrix boutellei Strain VB521301.</title>
        <authorList>
            <person name="Chandrababunaidu M.M."/>
            <person name="Singh D."/>
            <person name="Sen D."/>
            <person name="Bhan S."/>
            <person name="Das S."/>
            <person name="Gupta A."/>
            <person name="Adhikary S.P."/>
            <person name="Tripathy S."/>
        </authorList>
    </citation>
    <scope>NUCLEOTIDE SEQUENCE</scope>
    <source>
        <strain evidence="1">VB521301</strain>
    </source>
</reference>
<name>A0A0C1QLZ4_9CYAN</name>
<dbReference type="AlphaFoldDB" id="A0A0C1QLZ4"/>
<accession>A0A0C1QLZ4</accession>
<dbReference type="EMBL" id="JHEG02000059">
    <property type="protein sequence ID" value="KIE06504.1"/>
    <property type="molecule type" value="Genomic_DNA"/>
</dbReference>
<protein>
    <submittedName>
        <fullName evidence="1">Uncharacterized protein</fullName>
    </submittedName>
</protein>